<reference evidence="1" key="1">
    <citation type="submission" date="2022-10" db="EMBL/GenBank/DDBJ databases">
        <authorList>
            <person name="Chen Y."/>
            <person name="Dougan E. K."/>
            <person name="Chan C."/>
            <person name="Rhodes N."/>
            <person name="Thang M."/>
        </authorList>
    </citation>
    <scope>NUCLEOTIDE SEQUENCE</scope>
</reference>
<protein>
    <submittedName>
        <fullName evidence="1">Uncharacterized protein</fullName>
    </submittedName>
</protein>
<organism evidence="1">
    <name type="scientific">Cladocopium goreaui</name>
    <dbReference type="NCBI Taxonomy" id="2562237"/>
    <lineage>
        <taxon>Eukaryota</taxon>
        <taxon>Sar</taxon>
        <taxon>Alveolata</taxon>
        <taxon>Dinophyceae</taxon>
        <taxon>Suessiales</taxon>
        <taxon>Symbiodiniaceae</taxon>
        <taxon>Cladocopium</taxon>
    </lineage>
</organism>
<proteinExistence type="predicted"/>
<gene>
    <name evidence="1" type="ORF">C1SCF055_LOCUS27283</name>
</gene>
<evidence type="ECO:0000313" key="1">
    <source>
        <dbReference type="EMBL" id="CAI4001220.1"/>
    </source>
</evidence>
<keyword evidence="3" id="KW-1185">Reference proteome</keyword>
<reference evidence="2 3" key="2">
    <citation type="submission" date="2024-05" db="EMBL/GenBank/DDBJ databases">
        <authorList>
            <person name="Chen Y."/>
            <person name="Shah S."/>
            <person name="Dougan E. K."/>
            <person name="Thang M."/>
            <person name="Chan C."/>
        </authorList>
    </citation>
    <scope>NUCLEOTIDE SEQUENCE [LARGE SCALE GENOMIC DNA]</scope>
</reference>
<dbReference type="EMBL" id="CAMXCT030002902">
    <property type="protein sequence ID" value="CAL4788532.1"/>
    <property type="molecule type" value="Genomic_DNA"/>
</dbReference>
<feature type="non-terminal residue" evidence="1">
    <location>
        <position position="1"/>
    </location>
</feature>
<dbReference type="Proteomes" id="UP001152797">
    <property type="component" value="Unassembled WGS sequence"/>
</dbReference>
<feature type="non-terminal residue" evidence="1">
    <location>
        <position position="828"/>
    </location>
</feature>
<dbReference type="EMBL" id="CAMXCT020002902">
    <property type="protein sequence ID" value="CAL1154595.1"/>
    <property type="molecule type" value="Genomic_DNA"/>
</dbReference>
<evidence type="ECO:0000313" key="3">
    <source>
        <dbReference type="Proteomes" id="UP001152797"/>
    </source>
</evidence>
<name>A0A9P1D0W5_9DINO</name>
<comment type="caution">
    <text evidence="1">The sequence shown here is derived from an EMBL/GenBank/DDBJ whole genome shotgun (WGS) entry which is preliminary data.</text>
</comment>
<evidence type="ECO:0000313" key="2">
    <source>
        <dbReference type="EMBL" id="CAL4788532.1"/>
    </source>
</evidence>
<accession>A0A9P1D0W5</accession>
<dbReference type="AlphaFoldDB" id="A0A9P1D0W5"/>
<dbReference type="EMBL" id="CAMXCT010002902">
    <property type="protein sequence ID" value="CAI4001220.1"/>
    <property type="molecule type" value="Genomic_DNA"/>
</dbReference>
<sequence length="828" mass="93585">AHCLKCLKYYAAQPGFDVNCESPRAKSTRAAGVLVPRNPAVTLALEDVMRPAGCGAFKDVFVLDDHLLVVKMMLKDRNLNTWADRGAEEEQARFEKYGDILSSRMAFCYGQVYLQSSRPAGQGGILFQGISFCSQKVPHLSAANAVASITVQEKLMAVGLEKMRLLFPKQQCVTHCCLEDSNRIFSSSDFDEQYLLGKVTGRKRKKTITENKRMECKFLFAAEAHCLKCLKYYAAQPDFDVNCESCGKGARGWAESNTTYNIPRELDAWLRDKNLYKCVLAKEKDNSFVVDRSWCFLKHVVVEKLGHITSSSNCAAMSVEALRSYRLMEAEITDLEITWRKSSKRAPAQALILGANVRLVFGSPGDPAVTWTLRDVMKPAGCGAFKDVFVLDNHLLVVKMMLQDRNHDTWAHGGAEEEQARFDKYRDILSNRMAFCYGQVYLQSSRPAGQDGILFQGISFCSQKVPHLSAANAVASITVQEKLMAVGLEKMRLLVSKQQCDAETWSEVCQEYMSMLEVLFEFMREGIFPWDAKLDNLGIAQRGVRGKWVMCDLDGLRAVGEEDKYKNLGKGMRMIFQNLVWQDHGFIDGLQANGLMRDPWHEQFLKLLDLVSTHLVHNQLCNRYSDRTSFHEHRLPVLLQALLFIPASLSKEQVLVRSRIRPTLRQAGLDVTCKSCNMSAREWAASSLGGRKRVLRTADEASLEVVEEAARDIMASYPQPPTDTSEEEHLRELQGLVLEFGDWKCCDSRDRQHMLISRFRTLFLNLGCNEKSCKEVSLPYLEKELENLESRGDSDPTPCCDAPHCKDFDEQYPLGQVTGKKRKKTITE</sequence>